<keyword evidence="2" id="KW-1185">Reference proteome</keyword>
<gene>
    <name evidence="1" type="ORF">ACFO0C_00775</name>
</gene>
<dbReference type="EMBL" id="JBHSBL010000002">
    <property type="protein sequence ID" value="MFC4063447.1"/>
    <property type="molecule type" value="Genomic_DNA"/>
</dbReference>
<comment type="caution">
    <text evidence="1">The sequence shown here is derived from an EMBL/GenBank/DDBJ whole genome shotgun (WGS) entry which is preliminary data.</text>
</comment>
<accession>A0ABV8IKD6</accession>
<protein>
    <submittedName>
        <fullName evidence="1">Uncharacterized protein</fullName>
    </submittedName>
</protein>
<dbReference type="Proteomes" id="UP001595867">
    <property type="component" value="Unassembled WGS sequence"/>
</dbReference>
<proteinExistence type="predicted"/>
<dbReference type="RefSeq" id="WP_378064455.1">
    <property type="nucleotide sequence ID" value="NZ_JBHSBL010000002.1"/>
</dbReference>
<organism evidence="1 2">
    <name type="scientific">Actinoplanes subglobosus</name>
    <dbReference type="NCBI Taxonomy" id="1547892"/>
    <lineage>
        <taxon>Bacteria</taxon>
        <taxon>Bacillati</taxon>
        <taxon>Actinomycetota</taxon>
        <taxon>Actinomycetes</taxon>
        <taxon>Micromonosporales</taxon>
        <taxon>Micromonosporaceae</taxon>
        <taxon>Actinoplanes</taxon>
    </lineage>
</organism>
<sequence>MLVFDGGTQLEVGWQGGTSDLSITWNTIDLTTSPTLVGSPYEWRSSRPDPLAEVTGRVLTGWTVTESPYFPGTADLTGDLPMDQVRGWSTHGLWLSFAGIDLHIYSGADITLISKGLGWSGEQGHIRVV</sequence>
<evidence type="ECO:0000313" key="2">
    <source>
        <dbReference type="Proteomes" id="UP001595867"/>
    </source>
</evidence>
<name>A0ABV8IKD6_9ACTN</name>
<evidence type="ECO:0000313" key="1">
    <source>
        <dbReference type="EMBL" id="MFC4063447.1"/>
    </source>
</evidence>
<reference evidence="2" key="1">
    <citation type="journal article" date="2019" name="Int. J. Syst. Evol. Microbiol.">
        <title>The Global Catalogue of Microorganisms (GCM) 10K type strain sequencing project: providing services to taxonomists for standard genome sequencing and annotation.</title>
        <authorList>
            <consortium name="The Broad Institute Genomics Platform"/>
            <consortium name="The Broad Institute Genome Sequencing Center for Infectious Disease"/>
            <person name="Wu L."/>
            <person name="Ma J."/>
        </authorList>
    </citation>
    <scope>NUCLEOTIDE SEQUENCE [LARGE SCALE GENOMIC DNA]</scope>
    <source>
        <strain evidence="2">TBRC 5832</strain>
    </source>
</reference>